<feature type="transmembrane region" description="Helical" evidence="7">
    <location>
        <begin position="90"/>
        <end position="113"/>
    </location>
</feature>
<comment type="similarity">
    <text evidence="2">Belongs to the DoxX family.</text>
</comment>
<protein>
    <submittedName>
        <fullName evidence="8">DoxX family protein</fullName>
    </submittedName>
</protein>
<evidence type="ECO:0000256" key="4">
    <source>
        <dbReference type="ARBA" id="ARBA00022692"/>
    </source>
</evidence>
<dbReference type="InterPro" id="IPR032808">
    <property type="entry name" value="DoxX"/>
</dbReference>
<gene>
    <name evidence="8" type="ORF">E6H04_06540</name>
</gene>
<evidence type="ECO:0000256" key="7">
    <source>
        <dbReference type="SAM" id="Phobius"/>
    </source>
</evidence>
<evidence type="ECO:0000313" key="9">
    <source>
        <dbReference type="Proteomes" id="UP000320048"/>
    </source>
</evidence>
<comment type="subcellular location">
    <subcellularLocation>
        <location evidence="1">Cell membrane</location>
        <topology evidence="1">Multi-pass membrane protein</topology>
    </subcellularLocation>
</comment>
<keyword evidence="5 7" id="KW-1133">Transmembrane helix</keyword>
<dbReference type="PANTHER" id="PTHR33452">
    <property type="entry name" value="OXIDOREDUCTASE CATD-RELATED"/>
    <property type="match status" value="1"/>
</dbReference>
<evidence type="ECO:0000313" key="8">
    <source>
        <dbReference type="EMBL" id="TMI81500.1"/>
    </source>
</evidence>
<keyword evidence="3" id="KW-1003">Cell membrane</keyword>
<evidence type="ECO:0000256" key="6">
    <source>
        <dbReference type="ARBA" id="ARBA00023136"/>
    </source>
</evidence>
<dbReference type="Proteomes" id="UP000320048">
    <property type="component" value="Unassembled WGS sequence"/>
</dbReference>
<dbReference type="EMBL" id="VBAO01000169">
    <property type="protein sequence ID" value="TMI81500.1"/>
    <property type="molecule type" value="Genomic_DNA"/>
</dbReference>
<reference evidence="8 9" key="1">
    <citation type="journal article" date="2019" name="Nat. Microbiol.">
        <title>Mediterranean grassland soil C-N compound turnover is dependent on rainfall and depth, and is mediated by genomically divergent microorganisms.</title>
        <authorList>
            <person name="Diamond S."/>
            <person name="Andeer P.F."/>
            <person name="Li Z."/>
            <person name="Crits-Christoph A."/>
            <person name="Burstein D."/>
            <person name="Anantharaman K."/>
            <person name="Lane K.R."/>
            <person name="Thomas B.C."/>
            <person name="Pan C."/>
            <person name="Northen T.R."/>
            <person name="Banfield J.F."/>
        </authorList>
    </citation>
    <scope>NUCLEOTIDE SEQUENCE [LARGE SCALE GENOMIC DNA]</scope>
    <source>
        <strain evidence="8">NP_7</strain>
    </source>
</reference>
<dbReference type="GO" id="GO:0005886">
    <property type="term" value="C:plasma membrane"/>
    <property type="evidence" value="ECO:0007669"/>
    <property type="project" value="UniProtKB-SubCell"/>
</dbReference>
<keyword evidence="4 7" id="KW-0812">Transmembrane</keyword>
<evidence type="ECO:0000256" key="3">
    <source>
        <dbReference type="ARBA" id="ARBA00022475"/>
    </source>
</evidence>
<sequence length="160" mass="17200">MVVAQSILTTSIEGKGGSPMLQGIFGGLASWGPDFIRLGVAFTFILHGYPKLFGPKPGPKGFAGYIGSMGFPSPLFFAYAAGITEFVGGVCILLGFLTRFWALVGAIEFLTIILKVKWSKGFLISNEGWEWDWAILMMLLSLLVTGPGRVALDHAIRTGL</sequence>
<keyword evidence="6 7" id="KW-0472">Membrane</keyword>
<accession>A0A537JDD5</accession>
<dbReference type="InterPro" id="IPR051907">
    <property type="entry name" value="DoxX-like_oxidoreductase"/>
</dbReference>
<dbReference type="Pfam" id="PF07681">
    <property type="entry name" value="DoxX"/>
    <property type="match status" value="1"/>
</dbReference>
<feature type="transmembrane region" description="Helical" evidence="7">
    <location>
        <begin position="62"/>
        <end position="83"/>
    </location>
</feature>
<dbReference type="AlphaFoldDB" id="A0A537JDD5"/>
<organism evidence="8 9">
    <name type="scientific">Candidatus Segetimicrobium genomatis</name>
    <dbReference type="NCBI Taxonomy" id="2569760"/>
    <lineage>
        <taxon>Bacteria</taxon>
        <taxon>Bacillati</taxon>
        <taxon>Candidatus Sysuimicrobiota</taxon>
        <taxon>Candidatus Sysuimicrobiia</taxon>
        <taxon>Candidatus Sysuimicrobiales</taxon>
        <taxon>Candidatus Segetimicrobiaceae</taxon>
        <taxon>Candidatus Segetimicrobium</taxon>
    </lineage>
</organism>
<evidence type="ECO:0000256" key="1">
    <source>
        <dbReference type="ARBA" id="ARBA00004651"/>
    </source>
</evidence>
<comment type="caution">
    <text evidence="8">The sequence shown here is derived from an EMBL/GenBank/DDBJ whole genome shotgun (WGS) entry which is preliminary data.</text>
</comment>
<name>A0A537JDD5_9BACT</name>
<dbReference type="PANTHER" id="PTHR33452:SF1">
    <property type="entry name" value="INNER MEMBRANE PROTEIN YPHA-RELATED"/>
    <property type="match status" value="1"/>
</dbReference>
<proteinExistence type="inferred from homology"/>
<evidence type="ECO:0000256" key="2">
    <source>
        <dbReference type="ARBA" id="ARBA00006679"/>
    </source>
</evidence>
<feature type="transmembrane region" description="Helical" evidence="7">
    <location>
        <begin position="133"/>
        <end position="152"/>
    </location>
</feature>
<evidence type="ECO:0000256" key="5">
    <source>
        <dbReference type="ARBA" id="ARBA00022989"/>
    </source>
</evidence>